<name>A0A450SKQ9_9GAMM</name>
<sequence length="64" mass="7170">MLREEHGPDLNGQIEWKIADITQAVALNHGIQHLQLIFASNNCGTGRAKFRQGKMIDAIQITRT</sequence>
<dbReference type="AlphaFoldDB" id="A0A450SKQ9"/>
<dbReference type="EMBL" id="CAADEY010000042">
    <property type="protein sequence ID" value="VFJ54116.1"/>
    <property type="molecule type" value="Genomic_DNA"/>
</dbReference>
<protein>
    <submittedName>
        <fullName evidence="1">Uncharacterized protein</fullName>
    </submittedName>
</protein>
<reference evidence="1" key="1">
    <citation type="submission" date="2019-02" db="EMBL/GenBank/DDBJ databases">
        <authorList>
            <person name="Gruber-Vodicka R. H."/>
            <person name="Seah K. B. B."/>
        </authorList>
    </citation>
    <scope>NUCLEOTIDE SEQUENCE</scope>
    <source>
        <strain evidence="1">BECK_DK161</strain>
    </source>
</reference>
<evidence type="ECO:0000313" key="1">
    <source>
        <dbReference type="EMBL" id="VFJ54116.1"/>
    </source>
</evidence>
<gene>
    <name evidence="1" type="ORF">BECKDK2373C_GA0170839_10427</name>
</gene>
<organism evidence="1">
    <name type="scientific">Candidatus Kentrum sp. DK</name>
    <dbReference type="NCBI Taxonomy" id="2126562"/>
    <lineage>
        <taxon>Bacteria</taxon>
        <taxon>Pseudomonadati</taxon>
        <taxon>Pseudomonadota</taxon>
        <taxon>Gammaproteobacteria</taxon>
        <taxon>Candidatus Kentrum</taxon>
    </lineage>
</organism>
<accession>A0A450SKQ9</accession>
<proteinExistence type="predicted"/>